<feature type="region of interest" description="Disordered" evidence="1">
    <location>
        <begin position="35"/>
        <end position="79"/>
    </location>
</feature>
<feature type="compositionally biased region" description="Low complexity" evidence="1">
    <location>
        <begin position="39"/>
        <end position="65"/>
    </location>
</feature>
<reference evidence="3 4" key="1">
    <citation type="submission" date="2024-10" db="EMBL/GenBank/DDBJ databases">
        <title>The Natural Products Discovery Center: Release of the First 8490 Sequenced Strains for Exploring Actinobacteria Biosynthetic Diversity.</title>
        <authorList>
            <person name="Kalkreuter E."/>
            <person name="Kautsar S.A."/>
            <person name="Yang D."/>
            <person name="Bader C.D."/>
            <person name="Teijaro C.N."/>
            <person name="Fluegel L."/>
            <person name="Davis C.M."/>
            <person name="Simpson J.R."/>
            <person name="Lauterbach L."/>
            <person name="Steele A.D."/>
            <person name="Gui C."/>
            <person name="Meng S."/>
            <person name="Li G."/>
            <person name="Viehrig K."/>
            <person name="Ye F."/>
            <person name="Su P."/>
            <person name="Kiefer A.F."/>
            <person name="Nichols A."/>
            <person name="Cepeda A.J."/>
            <person name="Yan W."/>
            <person name="Fan B."/>
            <person name="Jiang Y."/>
            <person name="Adhikari A."/>
            <person name="Zheng C.-J."/>
            <person name="Schuster L."/>
            <person name="Cowan T.M."/>
            <person name="Smanski M.J."/>
            <person name="Chevrette M.G."/>
            <person name="De Carvalho L.P.S."/>
            <person name="Shen B."/>
        </authorList>
    </citation>
    <scope>NUCLEOTIDE SEQUENCE [LARGE SCALE GENOMIC DNA]</scope>
    <source>
        <strain evidence="3 4">NPDC001390</strain>
    </source>
</reference>
<name>A0ABW6UTT1_9ACTN</name>
<evidence type="ECO:0000313" key="3">
    <source>
        <dbReference type="EMBL" id="MFF4526874.1"/>
    </source>
</evidence>
<dbReference type="InterPro" id="IPR007329">
    <property type="entry name" value="FMN-bd"/>
</dbReference>
<dbReference type="EMBL" id="JBIAWJ010000030">
    <property type="protein sequence ID" value="MFF4526874.1"/>
    <property type="molecule type" value="Genomic_DNA"/>
</dbReference>
<dbReference type="Gene3D" id="3.90.1010.20">
    <property type="match status" value="1"/>
</dbReference>
<gene>
    <name evidence="3" type="ORF">ACFY1D_36480</name>
</gene>
<feature type="domain" description="FMN-binding" evidence="2">
    <location>
        <begin position="76"/>
        <end position="153"/>
    </location>
</feature>
<organism evidence="3 4">
    <name type="scientific">Streptomyces bluensis</name>
    <dbReference type="NCBI Taxonomy" id="33897"/>
    <lineage>
        <taxon>Bacteria</taxon>
        <taxon>Bacillati</taxon>
        <taxon>Actinomycetota</taxon>
        <taxon>Actinomycetes</taxon>
        <taxon>Kitasatosporales</taxon>
        <taxon>Streptomycetaceae</taxon>
        <taxon>Streptomyces</taxon>
    </lineage>
</organism>
<accession>A0ABW6UTT1</accession>
<dbReference type="Proteomes" id="UP001602058">
    <property type="component" value="Unassembled WGS sequence"/>
</dbReference>
<proteinExistence type="predicted"/>
<evidence type="ECO:0000313" key="4">
    <source>
        <dbReference type="Proteomes" id="UP001602058"/>
    </source>
</evidence>
<comment type="caution">
    <text evidence="3">The sequence shown here is derived from an EMBL/GenBank/DDBJ whole genome shotgun (WGS) entry which is preliminary data.</text>
</comment>
<evidence type="ECO:0000256" key="1">
    <source>
        <dbReference type="SAM" id="MobiDB-lite"/>
    </source>
</evidence>
<dbReference type="RefSeq" id="WP_134039148.1">
    <property type="nucleotide sequence ID" value="NZ_BMVM01000004.1"/>
</dbReference>
<protein>
    <submittedName>
        <fullName evidence="3">FMN-binding protein</fullName>
    </submittedName>
</protein>
<evidence type="ECO:0000259" key="2">
    <source>
        <dbReference type="SMART" id="SM00900"/>
    </source>
</evidence>
<dbReference type="SMART" id="SM00900">
    <property type="entry name" value="FMN_bind"/>
    <property type="match status" value="1"/>
</dbReference>
<keyword evidence="4" id="KW-1185">Reference proteome</keyword>
<sequence length="155" mass="15851">MHALKKNRPLRRIVLTSAATVSGVVLLLSLKPHTAPALASPSPSTGAVASPAPSGSASSGPATGPRTATGQAAQTRYGPVQVRVTVKNGRITDVTAVTYPQSSPRDQRINGYAVPRLGSEALSAQSANIDAVSGATYTSEGYRQSLQSALDSLGR</sequence>
<dbReference type="Pfam" id="PF04205">
    <property type="entry name" value="FMN_bind"/>
    <property type="match status" value="1"/>
</dbReference>